<reference evidence="7" key="1">
    <citation type="journal article" date="2019" name="Int. J. Syst. Evol. Microbiol.">
        <title>The Global Catalogue of Microorganisms (GCM) 10K type strain sequencing project: providing services to taxonomists for standard genome sequencing and annotation.</title>
        <authorList>
            <consortium name="The Broad Institute Genomics Platform"/>
            <consortium name="The Broad Institute Genome Sequencing Center for Infectious Disease"/>
            <person name="Wu L."/>
            <person name="Ma J."/>
        </authorList>
    </citation>
    <scope>NUCLEOTIDE SEQUENCE [LARGE SCALE GENOMIC DNA]</scope>
    <source>
        <strain evidence="7">KCTC 42911</strain>
    </source>
</reference>
<keyword evidence="1" id="KW-0805">Transcription regulation</keyword>
<keyword evidence="7" id="KW-1185">Reference proteome</keyword>
<dbReference type="Proteomes" id="UP001595629">
    <property type="component" value="Unassembled WGS sequence"/>
</dbReference>
<sequence>MGEANLSEISARGWIAQLPEEDRERILGRFLHRSADRGIVLYRVGDEPDGLYYLASGCIRMDTVQSDHGPTMLSHFHAGAWLGEVELFSGMPRLTTLTVLRPSTYLFLPVPTLESLAKERPEIWRALGHLAAEHVALAVAGLDDLTIRASDARLAAILLRLCGARVPTDPAGEATELDVTQNELAQMTNLSRSMVGDLLTEFERKGILDRRYGKLVVRDLPAMQGMLTDGRTDTAT</sequence>
<dbReference type="InterPro" id="IPR014710">
    <property type="entry name" value="RmlC-like_jellyroll"/>
</dbReference>
<dbReference type="InterPro" id="IPR000595">
    <property type="entry name" value="cNMP-bd_dom"/>
</dbReference>
<name>A0ABV7TCF0_9RHOB</name>
<feature type="domain" description="HTH crp-type" evidence="5">
    <location>
        <begin position="148"/>
        <end position="221"/>
    </location>
</feature>
<dbReference type="PROSITE" id="PS50042">
    <property type="entry name" value="CNMP_BINDING_3"/>
    <property type="match status" value="1"/>
</dbReference>
<dbReference type="Pfam" id="PF13545">
    <property type="entry name" value="HTH_Crp_2"/>
    <property type="match status" value="1"/>
</dbReference>
<dbReference type="InterPro" id="IPR012318">
    <property type="entry name" value="HTH_CRP"/>
</dbReference>
<evidence type="ECO:0000259" key="5">
    <source>
        <dbReference type="PROSITE" id="PS51063"/>
    </source>
</evidence>
<dbReference type="PANTHER" id="PTHR24567:SF74">
    <property type="entry name" value="HTH-TYPE TRANSCRIPTIONAL REGULATOR ARCR"/>
    <property type="match status" value="1"/>
</dbReference>
<evidence type="ECO:0000256" key="2">
    <source>
        <dbReference type="ARBA" id="ARBA00023125"/>
    </source>
</evidence>
<protein>
    <submittedName>
        <fullName evidence="6">Crp/Fnr family transcriptional regulator</fullName>
    </submittedName>
</protein>
<evidence type="ECO:0000259" key="4">
    <source>
        <dbReference type="PROSITE" id="PS50042"/>
    </source>
</evidence>
<evidence type="ECO:0000313" key="6">
    <source>
        <dbReference type="EMBL" id="MFC3612855.1"/>
    </source>
</evidence>
<evidence type="ECO:0000256" key="1">
    <source>
        <dbReference type="ARBA" id="ARBA00023015"/>
    </source>
</evidence>
<dbReference type="PANTHER" id="PTHR24567">
    <property type="entry name" value="CRP FAMILY TRANSCRIPTIONAL REGULATORY PROTEIN"/>
    <property type="match status" value="1"/>
</dbReference>
<dbReference type="EMBL" id="JBHRXI010000002">
    <property type="protein sequence ID" value="MFC3612855.1"/>
    <property type="molecule type" value="Genomic_DNA"/>
</dbReference>
<dbReference type="Gene3D" id="1.10.10.10">
    <property type="entry name" value="Winged helix-like DNA-binding domain superfamily/Winged helix DNA-binding domain"/>
    <property type="match status" value="1"/>
</dbReference>
<keyword evidence="2" id="KW-0238">DNA-binding</keyword>
<proteinExistence type="predicted"/>
<dbReference type="InterPro" id="IPR036388">
    <property type="entry name" value="WH-like_DNA-bd_sf"/>
</dbReference>
<evidence type="ECO:0000256" key="3">
    <source>
        <dbReference type="ARBA" id="ARBA00023163"/>
    </source>
</evidence>
<dbReference type="InterPro" id="IPR018490">
    <property type="entry name" value="cNMP-bd_dom_sf"/>
</dbReference>
<evidence type="ECO:0000313" key="7">
    <source>
        <dbReference type="Proteomes" id="UP001595629"/>
    </source>
</evidence>
<dbReference type="Gene3D" id="2.60.120.10">
    <property type="entry name" value="Jelly Rolls"/>
    <property type="match status" value="1"/>
</dbReference>
<keyword evidence="3" id="KW-0804">Transcription</keyword>
<dbReference type="Pfam" id="PF00027">
    <property type="entry name" value="cNMP_binding"/>
    <property type="match status" value="1"/>
</dbReference>
<dbReference type="SUPFAM" id="SSF46785">
    <property type="entry name" value="Winged helix' DNA-binding domain"/>
    <property type="match status" value="1"/>
</dbReference>
<comment type="caution">
    <text evidence="6">The sequence shown here is derived from an EMBL/GenBank/DDBJ whole genome shotgun (WGS) entry which is preliminary data.</text>
</comment>
<dbReference type="SMART" id="SM00419">
    <property type="entry name" value="HTH_CRP"/>
    <property type="match status" value="1"/>
</dbReference>
<dbReference type="PROSITE" id="PS51063">
    <property type="entry name" value="HTH_CRP_2"/>
    <property type="match status" value="1"/>
</dbReference>
<dbReference type="RefSeq" id="WP_386734044.1">
    <property type="nucleotide sequence ID" value="NZ_JBHRXI010000002.1"/>
</dbReference>
<organism evidence="6 7">
    <name type="scientific">Lutimaribacter marinistellae</name>
    <dbReference type="NCBI Taxonomy" id="1820329"/>
    <lineage>
        <taxon>Bacteria</taxon>
        <taxon>Pseudomonadati</taxon>
        <taxon>Pseudomonadota</taxon>
        <taxon>Alphaproteobacteria</taxon>
        <taxon>Rhodobacterales</taxon>
        <taxon>Roseobacteraceae</taxon>
        <taxon>Lutimaribacter</taxon>
    </lineage>
</organism>
<gene>
    <name evidence="6" type="ORF">ACFORG_03695</name>
</gene>
<accession>A0ABV7TCF0</accession>
<dbReference type="CDD" id="cd00038">
    <property type="entry name" value="CAP_ED"/>
    <property type="match status" value="1"/>
</dbReference>
<dbReference type="InterPro" id="IPR036390">
    <property type="entry name" value="WH_DNA-bd_sf"/>
</dbReference>
<dbReference type="SMART" id="SM00100">
    <property type="entry name" value="cNMP"/>
    <property type="match status" value="1"/>
</dbReference>
<dbReference type="SUPFAM" id="SSF51206">
    <property type="entry name" value="cAMP-binding domain-like"/>
    <property type="match status" value="1"/>
</dbReference>
<feature type="domain" description="Cyclic nucleotide-binding" evidence="4">
    <location>
        <begin position="14"/>
        <end position="116"/>
    </location>
</feature>
<dbReference type="InterPro" id="IPR050397">
    <property type="entry name" value="Env_Response_Regulators"/>
</dbReference>